<reference evidence="1 2" key="1">
    <citation type="submission" date="2020-03" db="EMBL/GenBank/DDBJ databases">
        <title>Genomic Encyclopedia of Type Strains, Phase IV (KMG-IV): sequencing the most valuable type-strain genomes for metagenomic binning, comparative biology and taxonomic classification.</title>
        <authorList>
            <person name="Goeker M."/>
        </authorList>
    </citation>
    <scope>NUCLEOTIDE SEQUENCE [LARGE SCALE GENOMIC DNA]</scope>
    <source>
        <strain evidence="1 2">DSM 29762</strain>
    </source>
</reference>
<evidence type="ECO:0000313" key="1">
    <source>
        <dbReference type="EMBL" id="NJB72170.1"/>
    </source>
</evidence>
<comment type="caution">
    <text evidence="1">The sequence shown here is derived from an EMBL/GenBank/DDBJ whole genome shotgun (WGS) entry which is preliminary data.</text>
</comment>
<dbReference type="RefSeq" id="WP_167964918.1">
    <property type="nucleotide sequence ID" value="NZ_JAATJJ010000002.1"/>
</dbReference>
<gene>
    <name evidence="1" type="ORF">GGR42_002661</name>
</gene>
<name>A0A846QZ18_9FLAO</name>
<organism evidence="1 2">
    <name type="scientific">Saonia flava</name>
    <dbReference type="NCBI Taxonomy" id="523696"/>
    <lineage>
        <taxon>Bacteria</taxon>
        <taxon>Pseudomonadati</taxon>
        <taxon>Bacteroidota</taxon>
        <taxon>Flavobacteriia</taxon>
        <taxon>Flavobacteriales</taxon>
        <taxon>Flavobacteriaceae</taxon>
        <taxon>Saonia</taxon>
    </lineage>
</organism>
<dbReference type="AlphaFoldDB" id="A0A846QZ18"/>
<dbReference type="Proteomes" id="UP000590442">
    <property type="component" value="Unassembled WGS sequence"/>
</dbReference>
<sequence>MKTRAKLKNFTSLDNKSIILRNLSRILDIRIVDLDENEHAITFLYDSTNALEKVKRELTRIGFPICNIQKNDVYSIENKFYPNLQKKSFA</sequence>
<dbReference type="EMBL" id="JAATJJ010000002">
    <property type="protein sequence ID" value="NJB72170.1"/>
    <property type="molecule type" value="Genomic_DNA"/>
</dbReference>
<evidence type="ECO:0000313" key="2">
    <source>
        <dbReference type="Proteomes" id="UP000590442"/>
    </source>
</evidence>
<evidence type="ECO:0008006" key="3">
    <source>
        <dbReference type="Google" id="ProtNLM"/>
    </source>
</evidence>
<keyword evidence="2" id="KW-1185">Reference proteome</keyword>
<proteinExistence type="predicted"/>
<accession>A0A846QZ18</accession>
<protein>
    <recommendedName>
        <fullName evidence="3">HMA domain-containing protein</fullName>
    </recommendedName>
</protein>